<evidence type="ECO:0000256" key="3">
    <source>
        <dbReference type="ARBA" id="ARBA00022737"/>
    </source>
</evidence>
<evidence type="ECO:0000259" key="9">
    <source>
        <dbReference type="Pfam" id="PF23559"/>
    </source>
</evidence>
<reference evidence="11" key="1">
    <citation type="journal article" date="2019" name="Nat. Commun.">
        <title>Genome-wide association mapping of date palm fruit traits.</title>
        <authorList>
            <person name="Hazzouri K.M."/>
            <person name="Gros-Balthazard M."/>
            <person name="Flowers J.M."/>
            <person name="Copetti D."/>
            <person name="Lemansour A."/>
            <person name="Lebrun M."/>
            <person name="Masmoudi K."/>
            <person name="Ferrand S."/>
            <person name="Dhar M.I."/>
            <person name="Fresquez Z.A."/>
            <person name="Rosas U."/>
            <person name="Zhang J."/>
            <person name="Talag J."/>
            <person name="Lee S."/>
            <person name="Kudrna D."/>
            <person name="Powell R.F."/>
            <person name="Leitch I.J."/>
            <person name="Krueger R.R."/>
            <person name="Wing R.A."/>
            <person name="Amiri K.M.A."/>
            <person name="Purugganan M.D."/>
        </authorList>
    </citation>
    <scope>NUCLEOTIDE SEQUENCE [LARGE SCALE GENOMIC DNA]</scope>
    <source>
        <strain evidence="11">cv. Khalas</strain>
    </source>
</reference>
<keyword evidence="2" id="KW-0433">Leucine-rich repeat</keyword>
<dbReference type="Pfam" id="PF25019">
    <property type="entry name" value="LRR_R13L1-DRL21"/>
    <property type="match status" value="1"/>
</dbReference>
<dbReference type="Pfam" id="PF23559">
    <property type="entry name" value="WHD_DRP"/>
    <property type="match status" value="1"/>
</dbReference>
<dbReference type="GO" id="GO:0042742">
    <property type="term" value="P:defense response to bacterium"/>
    <property type="evidence" value="ECO:0007669"/>
    <property type="project" value="UniProtKB-ARBA"/>
</dbReference>
<dbReference type="Gene3D" id="3.80.10.10">
    <property type="entry name" value="Ribonuclease Inhibitor"/>
    <property type="match status" value="1"/>
</dbReference>
<proteinExistence type="inferred from homology"/>
<dbReference type="GO" id="GO:0009626">
    <property type="term" value="P:plant-type hypersensitive response"/>
    <property type="evidence" value="ECO:0007669"/>
    <property type="project" value="UniProtKB-ARBA"/>
</dbReference>
<keyword evidence="5" id="KW-0611">Plant defense</keyword>
<dbReference type="OrthoDB" id="654183at2759"/>
<dbReference type="RefSeq" id="XP_038981896.1">
    <property type="nucleotide sequence ID" value="XM_039125968.1"/>
</dbReference>
<evidence type="ECO:0000259" key="10">
    <source>
        <dbReference type="Pfam" id="PF25019"/>
    </source>
</evidence>
<dbReference type="Pfam" id="PF18052">
    <property type="entry name" value="Rx_N"/>
    <property type="match status" value="1"/>
</dbReference>
<evidence type="ECO:0000256" key="1">
    <source>
        <dbReference type="ARBA" id="ARBA00008894"/>
    </source>
</evidence>
<keyword evidence="4" id="KW-0547">Nucleotide-binding</keyword>
<dbReference type="FunFam" id="1.10.10.10:FF:000322">
    <property type="entry name" value="Probable disease resistance protein At1g63360"/>
    <property type="match status" value="1"/>
</dbReference>
<sequence>MVGVEVIIAGWAASPLISKAIDMLKSYLEDNHDLDKDMKRRLGDVQLDLPRIERAINAAEGWPIEDKPLLAWLRQVKDAAYKAEDLLDDLESKFHQGENKVRASSSSKLQAVKRTVLTDDDLKNLKNLVNDLERINPQIKSWEQVLQQHNANMRAAISKNRFFLTPQEVIGRTRETDRILRRLLRGEEGTSSTPSFVVLPIVGIGGVGKSTLAWHIYTHERLFPEDKSQEDHFSWKVWLNVSKNLDIIEIANKLVLNKESPVSEIVDDRDSVNAILEDILKKFKKLTKDQKFLIVLDDVWDVDTQSWDKLKSFLACGARGSTILITTQYKRVAKIMRTMKPIKLDVLTDDDYQQLLEQCTFGGDQNLEEQTRQDLQSIGRKISILRGLPRAANALGNMLRPFLDSNYWETFLNSKWWEHNKILRDVLPSLGLNYQNLDASQKLCFAYCSIFPRGHKFEQNRLVHMWMAQGFIQPKTAGKMRIEDIGRQVFAELVHRNFFQKISENEYVMHDIIRELAEYLSSDECSVINDETEQIQPGVRHVTVTTQNLVAFNDLSMVEKLRTILFFGNYETDAFYKVLKSILKYSKSLRVLDLSYSNSGISKLPKAISHLSHLRYLDISNTKICWLPKLFCKLYHLQVLNLQLCDFNELPKGMNKLTNLRHLCAESKTVSLISGIGKLTYLQELKEFHVSKKKGHKIEELKDLRALRGQLLIQNLENIDSKEEAMKARLSEKRHLDALHLYFEIKDGPVTRSGFISTRILKVFSKSENTPNLKGLLEGLEPYCDIKELVIKGYDSEMFPSWLRQLTSLQELQFSNCDNLQHLPDYLVNLSLLKKLTICDCPKVMSLPKNLLPASLKELHISGCQLLKERCQKEGGPDWPNIACVPCICIDQEIIQMLQEGSSDTAATSMS</sequence>
<evidence type="ECO:0000256" key="6">
    <source>
        <dbReference type="ARBA" id="ARBA00022840"/>
    </source>
</evidence>
<evidence type="ECO:0000259" key="8">
    <source>
        <dbReference type="Pfam" id="PF18052"/>
    </source>
</evidence>
<reference evidence="12" key="2">
    <citation type="submission" date="2025-08" db="UniProtKB">
        <authorList>
            <consortium name="RefSeq"/>
        </authorList>
    </citation>
    <scope>IDENTIFICATION</scope>
    <source>
        <tissue evidence="12">Young leaves</tissue>
    </source>
</reference>
<dbReference type="KEGG" id="pda:113462072"/>
<dbReference type="Gene3D" id="1.20.5.4130">
    <property type="match status" value="1"/>
</dbReference>
<dbReference type="SUPFAM" id="SSF52540">
    <property type="entry name" value="P-loop containing nucleoside triphosphate hydrolases"/>
    <property type="match status" value="1"/>
</dbReference>
<evidence type="ECO:0000313" key="12">
    <source>
        <dbReference type="RefSeq" id="XP_038981896.1"/>
    </source>
</evidence>
<dbReference type="Gene3D" id="3.40.50.300">
    <property type="entry name" value="P-loop containing nucleotide triphosphate hydrolases"/>
    <property type="match status" value="1"/>
</dbReference>
<evidence type="ECO:0000256" key="2">
    <source>
        <dbReference type="ARBA" id="ARBA00022614"/>
    </source>
</evidence>
<dbReference type="GO" id="GO:0005524">
    <property type="term" value="F:ATP binding"/>
    <property type="evidence" value="ECO:0007669"/>
    <property type="project" value="UniProtKB-KW"/>
</dbReference>
<evidence type="ECO:0000256" key="4">
    <source>
        <dbReference type="ARBA" id="ARBA00022741"/>
    </source>
</evidence>
<dbReference type="Pfam" id="PF00931">
    <property type="entry name" value="NB-ARC"/>
    <property type="match status" value="1"/>
</dbReference>
<dbReference type="GO" id="GO:0043531">
    <property type="term" value="F:ADP binding"/>
    <property type="evidence" value="ECO:0007669"/>
    <property type="project" value="InterPro"/>
</dbReference>
<keyword evidence="6" id="KW-0067">ATP-binding</keyword>
<dbReference type="InterPro" id="IPR002182">
    <property type="entry name" value="NB-ARC"/>
</dbReference>
<dbReference type="SUPFAM" id="SSF52058">
    <property type="entry name" value="L domain-like"/>
    <property type="match status" value="1"/>
</dbReference>
<dbReference type="InterPro" id="IPR058922">
    <property type="entry name" value="WHD_DRP"/>
</dbReference>
<dbReference type="Proteomes" id="UP000228380">
    <property type="component" value="Chromosome 4"/>
</dbReference>
<organism evidence="11 12">
    <name type="scientific">Phoenix dactylifera</name>
    <name type="common">Date palm</name>
    <dbReference type="NCBI Taxonomy" id="42345"/>
    <lineage>
        <taxon>Eukaryota</taxon>
        <taxon>Viridiplantae</taxon>
        <taxon>Streptophyta</taxon>
        <taxon>Embryophyta</taxon>
        <taxon>Tracheophyta</taxon>
        <taxon>Spermatophyta</taxon>
        <taxon>Magnoliopsida</taxon>
        <taxon>Liliopsida</taxon>
        <taxon>Arecaceae</taxon>
        <taxon>Coryphoideae</taxon>
        <taxon>Phoeniceae</taxon>
        <taxon>Phoenix</taxon>
    </lineage>
</organism>
<name>A0A8B9A5I4_PHODC</name>
<comment type="similarity">
    <text evidence="1">Belongs to the disease resistance NB-LRR family.</text>
</comment>
<keyword evidence="3" id="KW-0677">Repeat</keyword>
<protein>
    <submittedName>
        <fullName evidence="12">Disease resistance protein RGA4</fullName>
    </submittedName>
</protein>
<feature type="domain" description="R13L1/DRL21-like LRR repeat region" evidence="10">
    <location>
        <begin position="698"/>
        <end position="841"/>
    </location>
</feature>
<evidence type="ECO:0000256" key="5">
    <source>
        <dbReference type="ARBA" id="ARBA00022821"/>
    </source>
</evidence>
<gene>
    <name evidence="12" type="primary">LOC113462072</name>
</gene>
<dbReference type="InterPro" id="IPR032675">
    <property type="entry name" value="LRR_dom_sf"/>
</dbReference>
<evidence type="ECO:0000313" key="11">
    <source>
        <dbReference type="Proteomes" id="UP000228380"/>
    </source>
</evidence>
<dbReference type="InterPro" id="IPR036388">
    <property type="entry name" value="WH-like_DNA-bd_sf"/>
</dbReference>
<dbReference type="PRINTS" id="PR00364">
    <property type="entry name" value="DISEASERSIST"/>
</dbReference>
<dbReference type="Gene3D" id="1.10.10.10">
    <property type="entry name" value="Winged helix-like DNA-binding domain superfamily/Winged helix DNA-binding domain"/>
    <property type="match status" value="1"/>
</dbReference>
<feature type="domain" description="Disease resistance protein winged helix" evidence="9">
    <location>
        <begin position="450"/>
        <end position="517"/>
    </location>
</feature>
<dbReference type="GO" id="GO:0002758">
    <property type="term" value="P:innate immune response-activating signaling pathway"/>
    <property type="evidence" value="ECO:0007669"/>
    <property type="project" value="UniProtKB-ARBA"/>
</dbReference>
<dbReference type="InterPro" id="IPR027417">
    <property type="entry name" value="P-loop_NTPase"/>
</dbReference>
<accession>A0A8B9A5I4</accession>
<dbReference type="InterPro" id="IPR041118">
    <property type="entry name" value="Rx_N"/>
</dbReference>
<dbReference type="PANTHER" id="PTHR36766">
    <property type="entry name" value="PLANT BROAD-SPECTRUM MILDEW RESISTANCE PROTEIN RPW8"/>
    <property type="match status" value="1"/>
</dbReference>
<dbReference type="AlphaFoldDB" id="A0A8B9A5I4"/>
<dbReference type="GeneID" id="113462072"/>
<dbReference type="InterPro" id="IPR056789">
    <property type="entry name" value="LRR_R13L1-DRL21"/>
</dbReference>
<feature type="domain" description="NB-ARC" evidence="7">
    <location>
        <begin position="175"/>
        <end position="361"/>
    </location>
</feature>
<keyword evidence="11" id="KW-1185">Reference proteome</keyword>
<feature type="domain" description="Disease resistance N-terminal" evidence="8">
    <location>
        <begin position="17"/>
        <end position="102"/>
    </location>
</feature>
<evidence type="ECO:0000259" key="7">
    <source>
        <dbReference type="Pfam" id="PF00931"/>
    </source>
</evidence>
<dbReference type="PANTHER" id="PTHR36766:SF40">
    <property type="entry name" value="DISEASE RESISTANCE PROTEIN RGA3"/>
    <property type="match status" value="1"/>
</dbReference>